<dbReference type="EMBL" id="CP034338">
    <property type="protein sequence ID" value="AZL67975.1"/>
    <property type="molecule type" value="Genomic_DNA"/>
</dbReference>
<dbReference type="KEGG" id="pory:EJA05_09585"/>
<keyword evidence="1" id="KW-0472">Membrane</keyword>
<name>A0A3Q8TTP4_9PSED</name>
<proteinExistence type="predicted"/>
<accession>A0A3Q8TTP4</accession>
<dbReference type="OrthoDB" id="6163695at2"/>
<protein>
    <submittedName>
        <fullName evidence="2">Uncharacterized protein</fullName>
    </submittedName>
</protein>
<keyword evidence="1" id="KW-0812">Transmembrane</keyword>
<evidence type="ECO:0000313" key="2">
    <source>
        <dbReference type="EMBL" id="AZL67975.1"/>
    </source>
</evidence>
<feature type="transmembrane region" description="Helical" evidence="1">
    <location>
        <begin position="77"/>
        <end position="98"/>
    </location>
</feature>
<feature type="transmembrane region" description="Helical" evidence="1">
    <location>
        <begin position="39"/>
        <end position="56"/>
    </location>
</feature>
<keyword evidence="1" id="KW-1133">Transmembrane helix</keyword>
<evidence type="ECO:0000313" key="3">
    <source>
        <dbReference type="Proteomes" id="UP000268230"/>
    </source>
</evidence>
<gene>
    <name evidence="2" type="ORF">EJA05_09585</name>
</gene>
<dbReference type="AlphaFoldDB" id="A0A3Q8TTP4"/>
<organism evidence="2 3">
    <name type="scientific">Pseudomonas entomophila</name>
    <dbReference type="NCBI Taxonomy" id="312306"/>
    <lineage>
        <taxon>Bacteria</taxon>
        <taxon>Pseudomonadati</taxon>
        <taxon>Pseudomonadota</taxon>
        <taxon>Gammaproteobacteria</taxon>
        <taxon>Pseudomonadales</taxon>
        <taxon>Pseudomonadaceae</taxon>
        <taxon>Pseudomonas</taxon>
    </lineage>
</organism>
<evidence type="ECO:0000256" key="1">
    <source>
        <dbReference type="SAM" id="Phobius"/>
    </source>
</evidence>
<sequence>MPTHKAIGASLFFVVLNALGSDALELPQYMFSGRVLERLLIVIFGGAALYWGYKLFSITTSEAGKLIAQRGEWKFQLSQVGPGVFFALFGASILVYALSAAPRFIQNAHTDNDDEGSAKVSVYGATPAVAAPPSTKLDYLITLTTLKREVVEILPPADLAKSKSIQKLFSNLEPVRRDLLDGALNAAGRYSEWSHLNDLRMTDPLSFSEKLNNDKKLKQRFEESDDLLTRVRDQ</sequence>
<reference evidence="2 3" key="1">
    <citation type="submission" date="2018-12" db="EMBL/GenBank/DDBJ databases">
        <authorList>
            <person name="Li S."/>
            <person name="Yang R."/>
            <person name="Chen G."/>
            <person name="Zou L."/>
            <person name="Zhang C."/>
            <person name="Chen Y."/>
            <person name="Liu Z."/>
            <person name="Li Y."/>
            <person name="Yan Y."/>
            <person name="Huang M."/>
            <person name="Chen T."/>
        </authorList>
    </citation>
    <scope>NUCLEOTIDE SEQUENCE [LARGE SCALE GENOMIC DNA]</scope>
    <source>
        <strain evidence="2 3">1257</strain>
    </source>
</reference>
<dbReference type="Proteomes" id="UP000268230">
    <property type="component" value="Chromosome"/>
</dbReference>